<organism evidence="1 2">
    <name type="scientific">Rhodopseudomonas palustris</name>
    <dbReference type="NCBI Taxonomy" id="1076"/>
    <lineage>
        <taxon>Bacteria</taxon>
        <taxon>Pseudomonadati</taxon>
        <taxon>Pseudomonadota</taxon>
        <taxon>Alphaproteobacteria</taxon>
        <taxon>Hyphomicrobiales</taxon>
        <taxon>Nitrobacteraceae</taxon>
        <taxon>Rhodopseudomonas</taxon>
    </lineage>
</organism>
<dbReference type="Proteomes" id="UP000032515">
    <property type="component" value="Unassembled WGS sequence"/>
</dbReference>
<proteinExistence type="predicted"/>
<reference evidence="1 2" key="1">
    <citation type="submission" date="2014-11" db="EMBL/GenBank/DDBJ databases">
        <title>Genomics and ecophysiology of heterotrophic nitrogen fixing bacteria isolated from estuarine surface water.</title>
        <authorList>
            <person name="Bentzon-Tilia M."/>
            <person name="Severin I."/>
            <person name="Hansen L.H."/>
            <person name="Riemann L."/>
        </authorList>
    </citation>
    <scope>NUCLEOTIDE SEQUENCE [LARGE SCALE GENOMIC DNA]</scope>
    <source>
        <strain evidence="1 2">BAL398</strain>
    </source>
</reference>
<evidence type="ECO:0000313" key="2">
    <source>
        <dbReference type="Proteomes" id="UP000032515"/>
    </source>
</evidence>
<dbReference type="EMBL" id="JXXE01000109">
    <property type="protein sequence ID" value="KIZ47022.1"/>
    <property type="molecule type" value="Genomic_DNA"/>
</dbReference>
<comment type="caution">
    <text evidence="1">The sequence shown here is derived from an EMBL/GenBank/DDBJ whole genome shotgun (WGS) entry which is preliminary data.</text>
</comment>
<accession>A0A0D7F5N1</accession>
<dbReference type="AlphaFoldDB" id="A0A0D7F5N1"/>
<dbReference type="PATRIC" id="fig|1076.23.peg.265"/>
<sequence>MDGQALVVIDSRHSAADRLPDLVTVRQLHVSGRNLIGEVAMATTASMDKLFLHIELAMQHARGLQHKHLIYLLSMAVVEAAEISAA</sequence>
<name>A0A0D7F5N1_RHOPL</name>
<protein>
    <submittedName>
        <fullName evidence="1">Uncharacterized protein</fullName>
    </submittedName>
</protein>
<evidence type="ECO:0000313" key="1">
    <source>
        <dbReference type="EMBL" id="KIZ47022.1"/>
    </source>
</evidence>
<gene>
    <name evidence="1" type="ORF">OO17_05695</name>
</gene>